<proteinExistence type="predicted"/>
<dbReference type="EMBL" id="BAAACX010000028">
    <property type="protein sequence ID" value="GAA0411812.1"/>
    <property type="molecule type" value="Genomic_DNA"/>
</dbReference>
<reference evidence="2" key="1">
    <citation type="journal article" date="2019" name="Int. J. Syst. Evol. Microbiol.">
        <title>The Global Catalogue of Microorganisms (GCM) 10K type strain sequencing project: providing services to taxonomists for standard genome sequencing and annotation.</title>
        <authorList>
            <consortium name="The Broad Institute Genomics Platform"/>
            <consortium name="The Broad Institute Genome Sequencing Center for Infectious Disease"/>
            <person name="Wu L."/>
            <person name="Ma J."/>
        </authorList>
    </citation>
    <scope>NUCLEOTIDE SEQUENCE [LARGE SCALE GENOMIC DNA]</scope>
    <source>
        <strain evidence="2">JCM 12774</strain>
    </source>
</reference>
<comment type="caution">
    <text evidence="1">The sequence shown here is derived from an EMBL/GenBank/DDBJ whole genome shotgun (WGS) entry which is preliminary data.</text>
</comment>
<dbReference type="RefSeq" id="WP_343865642.1">
    <property type="nucleotide sequence ID" value="NZ_BAAACX010000028.1"/>
</dbReference>
<accession>A0ABP3IN04</accession>
<sequence>MSGTSNGVYVRKKRAGEGASPVGLAHEMAAREHGELFVKSGFAELSFR</sequence>
<evidence type="ECO:0000313" key="1">
    <source>
        <dbReference type="EMBL" id="GAA0411812.1"/>
    </source>
</evidence>
<evidence type="ECO:0000313" key="2">
    <source>
        <dbReference type="Proteomes" id="UP001500340"/>
    </source>
</evidence>
<organism evidence="1 2">
    <name type="scientific">Paenibacillus motobuensis</name>
    <dbReference type="NCBI Taxonomy" id="295324"/>
    <lineage>
        <taxon>Bacteria</taxon>
        <taxon>Bacillati</taxon>
        <taxon>Bacillota</taxon>
        <taxon>Bacilli</taxon>
        <taxon>Bacillales</taxon>
        <taxon>Paenibacillaceae</taxon>
        <taxon>Paenibacillus</taxon>
    </lineage>
</organism>
<protein>
    <submittedName>
        <fullName evidence="1">Uncharacterized protein</fullName>
    </submittedName>
</protein>
<gene>
    <name evidence="1" type="ORF">GCM10008933_47520</name>
</gene>
<keyword evidence="2" id="KW-1185">Reference proteome</keyword>
<name>A0ABP3IN04_9BACL</name>
<dbReference type="Proteomes" id="UP001500340">
    <property type="component" value="Unassembled WGS sequence"/>
</dbReference>